<accession>A0AAE0SLS0</accession>
<sequence>MPRPRLCFRFSTTPSLFNILLPCFDLIIPHIVTSHWRKYITCNDNKEDVYLWLVPRTRGLCPRTRGLCPRTRCLYRVPVACTRVPVAFDDGDHKK</sequence>
<proteinExistence type="predicted"/>
<gene>
    <name evidence="1" type="ORF">CHS0354_014286</name>
</gene>
<reference evidence="1" key="1">
    <citation type="journal article" date="2021" name="Genome Biol. Evol.">
        <title>A High-Quality Reference Genome for a Parasitic Bivalve with Doubly Uniparental Inheritance (Bivalvia: Unionida).</title>
        <authorList>
            <person name="Smith C.H."/>
        </authorList>
    </citation>
    <scope>NUCLEOTIDE SEQUENCE</scope>
    <source>
        <strain evidence="1">CHS0354</strain>
    </source>
</reference>
<evidence type="ECO:0000313" key="1">
    <source>
        <dbReference type="EMBL" id="KAK3593753.1"/>
    </source>
</evidence>
<protein>
    <submittedName>
        <fullName evidence="1">Uncharacterized protein</fullName>
    </submittedName>
</protein>
<organism evidence="1 2">
    <name type="scientific">Potamilus streckersoni</name>
    <dbReference type="NCBI Taxonomy" id="2493646"/>
    <lineage>
        <taxon>Eukaryota</taxon>
        <taxon>Metazoa</taxon>
        <taxon>Spiralia</taxon>
        <taxon>Lophotrochozoa</taxon>
        <taxon>Mollusca</taxon>
        <taxon>Bivalvia</taxon>
        <taxon>Autobranchia</taxon>
        <taxon>Heteroconchia</taxon>
        <taxon>Palaeoheterodonta</taxon>
        <taxon>Unionida</taxon>
        <taxon>Unionoidea</taxon>
        <taxon>Unionidae</taxon>
        <taxon>Ambleminae</taxon>
        <taxon>Lampsilini</taxon>
        <taxon>Potamilus</taxon>
    </lineage>
</organism>
<dbReference type="Proteomes" id="UP001195483">
    <property type="component" value="Unassembled WGS sequence"/>
</dbReference>
<name>A0AAE0SLS0_9BIVA</name>
<dbReference type="EMBL" id="JAEAOA010000884">
    <property type="protein sequence ID" value="KAK3593753.1"/>
    <property type="molecule type" value="Genomic_DNA"/>
</dbReference>
<evidence type="ECO:0000313" key="2">
    <source>
        <dbReference type="Proteomes" id="UP001195483"/>
    </source>
</evidence>
<reference evidence="1" key="3">
    <citation type="submission" date="2023-05" db="EMBL/GenBank/DDBJ databases">
        <authorList>
            <person name="Smith C.H."/>
        </authorList>
    </citation>
    <scope>NUCLEOTIDE SEQUENCE</scope>
    <source>
        <strain evidence="1">CHS0354</strain>
        <tissue evidence="1">Mantle</tissue>
    </source>
</reference>
<keyword evidence="2" id="KW-1185">Reference proteome</keyword>
<comment type="caution">
    <text evidence="1">The sequence shown here is derived from an EMBL/GenBank/DDBJ whole genome shotgun (WGS) entry which is preliminary data.</text>
</comment>
<reference evidence="1" key="2">
    <citation type="journal article" date="2021" name="Genome Biol. Evol.">
        <title>Developing a high-quality reference genome for a parasitic bivalve with doubly uniparental inheritance (Bivalvia: Unionida).</title>
        <authorList>
            <person name="Smith C.H."/>
        </authorList>
    </citation>
    <scope>NUCLEOTIDE SEQUENCE</scope>
    <source>
        <strain evidence="1">CHS0354</strain>
        <tissue evidence="1">Mantle</tissue>
    </source>
</reference>
<dbReference type="AlphaFoldDB" id="A0AAE0SLS0"/>